<organism evidence="3 4">
    <name type="scientific">Nonomuraea monospora</name>
    <dbReference type="NCBI Taxonomy" id="568818"/>
    <lineage>
        <taxon>Bacteria</taxon>
        <taxon>Bacillati</taxon>
        <taxon>Actinomycetota</taxon>
        <taxon>Actinomycetes</taxon>
        <taxon>Streptosporangiales</taxon>
        <taxon>Streptosporangiaceae</taxon>
        <taxon>Nonomuraea</taxon>
    </lineage>
</organism>
<feature type="compositionally biased region" description="Polar residues" evidence="1">
    <location>
        <begin position="7"/>
        <end position="22"/>
    </location>
</feature>
<feature type="transmembrane region" description="Helical" evidence="2">
    <location>
        <begin position="286"/>
        <end position="311"/>
    </location>
</feature>
<feature type="transmembrane region" description="Helical" evidence="2">
    <location>
        <begin position="223"/>
        <end position="246"/>
    </location>
</feature>
<feature type="transmembrane region" description="Helical" evidence="2">
    <location>
        <begin position="88"/>
        <end position="113"/>
    </location>
</feature>
<feature type="region of interest" description="Disordered" evidence="1">
    <location>
        <begin position="1"/>
        <end position="36"/>
    </location>
</feature>
<dbReference type="EMBL" id="BAAAQX010000048">
    <property type="protein sequence ID" value="GAA2215206.1"/>
    <property type="molecule type" value="Genomic_DNA"/>
</dbReference>
<feature type="transmembrane region" description="Helical" evidence="2">
    <location>
        <begin position="413"/>
        <end position="434"/>
    </location>
</feature>
<comment type="caution">
    <text evidence="3">The sequence shown here is derived from an EMBL/GenBank/DDBJ whole genome shotgun (WGS) entry which is preliminary data.</text>
</comment>
<feature type="transmembrane region" description="Helical" evidence="2">
    <location>
        <begin position="54"/>
        <end position="76"/>
    </location>
</feature>
<evidence type="ECO:0000256" key="2">
    <source>
        <dbReference type="SAM" id="Phobius"/>
    </source>
</evidence>
<reference evidence="3 4" key="1">
    <citation type="journal article" date="2019" name="Int. J. Syst. Evol. Microbiol.">
        <title>The Global Catalogue of Microorganisms (GCM) 10K type strain sequencing project: providing services to taxonomists for standard genome sequencing and annotation.</title>
        <authorList>
            <consortium name="The Broad Institute Genomics Platform"/>
            <consortium name="The Broad Institute Genome Sequencing Center for Infectious Disease"/>
            <person name="Wu L."/>
            <person name="Ma J."/>
        </authorList>
    </citation>
    <scope>NUCLEOTIDE SEQUENCE [LARGE SCALE GENOMIC DNA]</scope>
    <source>
        <strain evidence="3 4">JCM 16114</strain>
    </source>
</reference>
<evidence type="ECO:0000256" key="1">
    <source>
        <dbReference type="SAM" id="MobiDB-lite"/>
    </source>
</evidence>
<accession>A0ABN3D088</accession>
<sequence>MLRLRSKGQTDTIPQMSGSTGVTAPPRPGPSTAQELPSPYSLPLHALRLAGKCALPLICWFAVGELARFVLLYGAVEVAYGDWRQIRLVGVMTLLTLIIMAAMTVTTGMLYTLRGALWELRARADEGVADERFFRTLDRVAPAFAVLYLAWGFHVEDARDIYQMDIFHHFYDMTSAAWFGEESQFGEGLSGLDWRVSLGAMAVMFALKMLFAKLVEKGKSGFYGFAAAFSEFAFVFYGLNATVAFADARSEWVSHRSVVEGTQEVWAEAQQKVPVWDDVTGWLGDVWPLFLDAVAVPLAWLTVAMLVFGAYSDEARTLLKGTRLEKGVDRLESSHDITQKSFDQVTGGFRDRWLPLANSLRMVFKAGAPLFGMMCLCYVAVTVAGEYGERGLRYLIGSEAEWVWVYQGPPLAFVHKMVVTVLTMALLAATYDLAATRARLRGEPLNDV</sequence>
<feature type="transmembrane region" description="Helical" evidence="2">
    <location>
        <begin position="194"/>
        <end position="211"/>
    </location>
</feature>
<proteinExistence type="predicted"/>
<feature type="transmembrane region" description="Helical" evidence="2">
    <location>
        <begin position="362"/>
        <end position="385"/>
    </location>
</feature>
<evidence type="ECO:0008006" key="5">
    <source>
        <dbReference type="Google" id="ProtNLM"/>
    </source>
</evidence>
<keyword evidence="2" id="KW-0812">Transmembrane</keyword>
<gene>
    <name evidence="3" type="ORF">GCM10009850_106730</name>
</gene>
<protein>
    <recommendedName>
        <fullName evidence="5">ABC transmembrane type-1 domain-containing protein</fullName>
    </recommendedName>
</protein>
<evidence type="ECO:0000313" key="4">
    <source>
        <dbReference type="Proteomes" id="UP001499843"/>
    </source>
</evidence>
<keyword evidence="4" id="KW-1185">Reference proteome</keyword>
<feature type="transmembrane region" description="Helical" evidence="2">
    <location>
        <begin position="133"/>
        <end position="151"/>
    </location>
</feature>
<dbReference type="Proteomes" id="UP001499843">
    <property type="component" value="Unassembled WGS sequence"/>
</dbReference>
<keyword evidence="2" id="KW-0472">Membrane</keyword>
<evidence type="ECO:0000313" key="3">
    <source>
        <dbReference type="EMBL" id="GAA2215206.1"/>
    </source>
</evidence>
<keyword evidence="2" id="KW-1133">Transmembrane helix</keyword>
<name>A0ABN3D088_9ACTN</name>